<gene>
    <name evidence="1" type="ORF">PAMC26577_10785</name>
</gene>
<evidence type="ECO:0000313" key="1">
    <source>
        <dbReference type="EMBL" id="OTP76367.1"/>
    </source>
</evidence>
<sequence>MLSYCCHPEAAKEAEIASKIGLSWLIARSGIIRAGRQVSRQSSRGA</sequence>
<reference evidence="1 2" key="1">
    <citation type="submission" date="2017-03" db="EMBL/GenBank/DDBJ databases">
        <title>Genome analysis of strain PAMC 26577.</title>
        <authorList>
            <person name="Oh H.-M."/>
            <person name="Yang J.-A."/>
        </authorList>
    </citation>
    <scope>NUCLEOTIDE SEQUENCE [LARGE SCALE GENOMIC DNA]</scope>
    <source>
        <strain evidence="1 2">PAMC 26577</strain>
    </source>
</reference>
<protein>
    <submittedName>
        <fullName evidence="1">Uncharacterized protein</fullName>
    </submittedName>
</protein>
<evidence type="ECO:0000313" key="2">
    <source>
        <dbReference type="Proteomes" id="UP000195221"/>
    </source>
</evidence>
<proteinExistence type="predicted"/>
<dbReference type="Proteomes" id="UP000195221">
    <property type="component" value="Unassembled WGS sequence"/>
</dbReference>
<name>A0A242MY60_CABSO</name>
<dbReference type="EMBL" id="NBTZ01000037">
    <property type="protein sequence ID" value="OTP76367.1"/>
    <property type="molecule type" value="Genomic_DNA"/>
</dbReference>
<accession>A0A242MY60</accession>
<organism evidence="1 2">
    <name type="scientific">Caballeronia sordidicola</name>
    <name type="common">Burkholderia sordidicola</name>
    <dbReference type="NCBI Taxonomy" id="196367"/>
    <lineage>
        <taxon>Bacteria</taxon>
        <taxon>Pseudomonadati</taxon>
        <taxon>Pseudomonadota</taxon>
        <taxon>Betaproteobacteria</taxon>
        <taxon>Burkholderiales</taxon>
        <taxon>Burkholderiaceae</taxon>
        <taxon>Caballeronia</taxon>
    </lineage>
</organism>
<comment type="caution">
    <text evidence="1">The sequence shown here is derived from an EMBL/GenBank/DDBJ whole genome shotgun (WGS) entry which is preliminary data.</text>
</comment>
<dbReference type="AlphaFoldDB" id="A0A242MY60"/>